<dbReference type="Pfam" id="PF00512">
    <property type="entry name" value="HisKA"/>
    <property type="match status" value="1"/>
</dbReference>
<organism evidence="10 11">
    <name type="scientific">Zhouia spongiae</name>
    <dbReference type="NCBI Taxonomy" id="2202721"/>
    <lineage>
        <taxon>Bacteria</taxon>
        <taxon>Pseudomonadati</taxon>
        <taxon>Bacteroidota</taxon>
        <taxon>Flavobacteriia</taxon>
        <taxon>Flavobacteriales</taxon>
        <taxon>Flavobacteriaceae</taxon>
        <taxon>Zhouia</taxon>
    </lineage>
</organism>
<dbReference type="Proteomes" id="UP000829476">
    <property type="component" value="Chromosome"/>
</dbReference>
<keyword evidence="4" id="KW-0808">Transferase</keyword>
<dbReference type="CDD" id="cd00082">
    <property type="entry name" value="HisKA"/>
    <property type="match status" value="1"/>
</dbReference>
<dbReference type="PANTHER" id="PTHR43711:SF26">
    <property type="entry name" value="SENSOR HISTIDINE KINASE RCSC"/>
    <property type="match status" value="1"/>
</dbReference>
<reference evidence="10 11" key="1">
    <citation type="journal article" date="2018" name="Int. J. Syst. Evol. Microbiol.">
        <title>Zhouia spongiae sp. nov., isolated from a marine sponge.</title>
        <authorList>
            <person name="Zhuang L."/>
            <person name="Lin B."/>
            <person name="Qin F."/>
            <person name="Luo L."/>
        </authorList>
    </citation>
    <scope>NUCLEOTIDE SEQUENCE [LARGE SCALE GENOMIC DNA]</scope>
    <source>
        <strain evidence="10 11">HN-Y44</strain>
    </source>
</reference>
<keyword evidence="7" id="KW-0175">Coiled coil</keyword>
<proteinExistence type="predicted"/>
<accession>A0ABY3YI11</accession>
<dbReference type="NCBIfam" id="TIGR00229">
    <property type="entry name" value="sensory_box"/>
    <property type="match status" value="1"/>
</dbReference>
<dbReference type="Gene3D" id="3.30.565.10">
    <property type="entry name" value="Histidine kinase-like ATPase, C-terminal domain"/>
    <property type="match status" value="1"/>
</dbReference>
<evidence type="ECO:0000256" key="6">
    <source>
        <dbReference type="ARBA" id="ARBA00023012"/>
    </source>
</evidence>
<dbReference type="PRINTS" id="PR00344">
    <property type="entry name" value="BCTRLSENSOR"/>
</dbReference>
<evidence type="ECO:0000256" key="2">
    <source>
        <dbReference type="ARBA" id="ARBA00012438"/>
    </source>
</evidence>
<dbReference type="InterPro" id="IPR050736">
    <property type="entry name" value="Sensor_HK_Regulatory"/>
</dbReference>
<dbReference type="InterPro" id="IPR004358">
    <property type="entry name" value="Sig_transdc_His_kin-like_C"/>
</dbReference>
<dbReference type="RefSeq" id="WP_242935700.1">
    <property type="nucleotide sequence ID" value="NZ_CP094326.1"/>
</dbReference>
<dbReference type="SMART" id="SM00388">
    <property type="entry name" value="HisKA"/>
    <property type="match status" value="1"/>
</dbReference>
<dbReference type="PROSITE" id="PS50109">
    <property type="entry name" value="HIS_KIN"/>
    <property type="match status" value="1"/>
</dbReference>
<dbReference type="InterPro" id="IPR036890">
    <property type="entry name" value="HATPase_C_sf"/>
</dbReference>
<dbReference type="CDD" id="cd00130">
    <property type="entry name" value="PAS"/>
    <property type="match status" value="1"/>
</dbReference>
<dbReference type="SUPFAM" id="SSF55785">
    <property type="entry name" value="PYP-like sensor domain (PAS domain)"/>
    <property type="match status" value="1"/>
</dbReference>
<dbReference type="SUPFAM" id="SSF47384">
    <property type="entry name" value="Homodimeric domain of signal transducing histidine kinase"/>
    <property type="match status" value="1"/>
</dbReference>
<dbReference type="SMART" id="SM00387">
    <property type="entry name" value="HATPase_c"/>
    <property type="match status" value="1"/>
</dbReference>
<dbReference type="EMBL" id="CP094326">
    <property type="protein sequence ID" value="UNY97286.1"/>
    <property type="molecule type" value="Genomic_DNA"/>
</dbReference>
<dbReference type="InterPro" id="IPR005467">
    <property type="entry name" value="His_kinase_dom"/>
</dbReference>
<dbReference type="InterPro" id="IPR003661">
    <property type="entry name" value="HisK_dim/P_dom"/>
</dbReference>
<feature type="coiled-coil region" evidence="7">
    <location>
        <begin position="125"/>
        <end position="152"/>
    </location>
</feature>
<evidence type="ECO:0000256" key="1">
    <source>
        <dbReference type="ARBA" id="ARBA00000085"/>
    </source>
</evidence>
<dbReference type="EC" id="2.7.13.3" evidence="2"/>
<evidence type="ECO:0000256" key="7">
    <source>
        <dbReference type="SAM" id="Coils"/>
    </source>
</evidence>
<protein>
    <recommendedName>
        <fullName evidence="2">histidine kinase</fullName>
        <ecNumber evidence="2">2.7.13.3</ecNumber>
    </recommendedName>
</protein>
<dbReference type="InterPro" id="IPR036097">
    <property type="entry name" value="HisK_dim/P_sf"/>
</dbReference>
<dbReference type="Gene3D" id="3.30.450.20">
    <property type="entry name" value="PAS domain"/>
    <property type="match status" value="1"/>
</dbReference>
<evidence type="ECO:0000256" key="4">
    <source>
        <dbReference type="ARBA" id="ARBA00022679"/>
    </source>
</evidence>
<sequence length="419" mass="48095">MRLFEQDKDTFSLLSEAISEGILVVDEQRKIVATNSPLASMFGYEKEELEGKKMDVLIPVNYHTKHEGHFKGYFAQSSQRRMAEGRKLSGVRKSGEEFYVEIGLNPFFLNDQVYVMAIVMDVTKRIESENVIKELNEQLEEKIRQRTKALRDSVVQLTKEVKLRIEAESQAKIALQKEKELNELKTKFLSMVSHEFKTPLSSILTSTMLLEKYTQTEQQPRRDKHLNTIKGIVRNLNGILNDFLSIERIDSGKVTYKYTTFNLSKAFNEIVYDANMTLKSGQKIRFPEDIDEYVINQDEKIFKLILSNIIGNAIKYSPENSTIHIEVTPIDKENYLFTIRDEGIGIPEEDQKHVFSRYFRAQNALTTQGTGIGLNIVKSHVEDLGGSICFESKQDKGSVFKIELPNKNKQAENEKSVVN</sequence>
<dbReference type="PANTHER" id="PTHR43711">
    <property type="entry name" value="TWO-COMPONENT HISTIDINE KINASE"/>
    <property type="match status" value="1"/>
</dbReference>
<evidence type="ECO:0000313" key="11">
    <source>
        <dbReference type="Proteomes" id="UP000829476"/>
    </source>
</evidence>
<feature type="domain" description="PAS" evidence="9">
    <location>
        <begin position="7"/>
        <end position="59"/>
    </location>
</feature>
<name>A0ABY3YI11_9FLAO</name>
<evidence type="ECO:0000256" key="3">
    <source>
        <dbReference type="ARBA" id="ARBA00022553"/>
    </source>
</evidence>
<evidence type="ECO:0000256" key="5">
    <source>
        <dbReference type="ARBA" id="ARBA00022777"/>
    </source>
</evidence>
<evidence type="ECO:0000259" key="9">
    <source>
        <dbReference type="PROSITE" id="PS50112"/>
    </source>
</evidence>
<evidence type="ECO:0000313" key="10">
    <source>
        <dbReference type="EMBL" id="UNY97286.1"/>
    </source>
</evidence>
<keyword evidence="11" id="KW-1185">Reference proteome</keyword>
<dbReference type="PROSITE" id="PS50112">
    <property type="entry name" value="PAS"/>
    <property type="match status" value="1"/>
</dbReference>
<gene>
    <name evidence="10" type="ORF">MQE36_09265</name>
</gene>
<feature type="domain" description="Histidine kinase" evidence="8">
    <location>
        <begin position="191"/>
        <end position="408"/>
    </location>
</feature>
<dbReference type="Pfam" id="PF13426">
    <property type="entry name" value="PAS_9"/>
    <property type="match status" value="1"/>
</dbReference>
<keyword evidence="5 10" id="KW-0418">Kinase</keyword>
<dbReference type="Pfam" id="PF02518">
    <property type="entry name" value="HATPase_c"/>
    <property type="match status" value="1"/>
</dbReference>
<dbReference type="InterPro" id="IPR000014">
    <property type="entry name" value="PAS"/>
</dbReference>
<dbReference type="GO" id="GO:0016301">
    <property type="term" value="F:kinase activity"/>
    <property type="evidence" value="ECO:0007669"/>
    <property type="project" value="UniProtKB-KW"/>
</dbReference>
<dbReference type="Gene3D" id="1.10.287.130">
    <property type="match status" value="1"/>
</dbReference>
<dbReference type="InterPro" id="IPR003594">
    <property type="entry name" value="HATPase_dom"/>
</dbReference>
<keyword evidence="6" id="KW-0902">Two-component regulatory system</keyword>
<dbReference type="InterPro" id="IPR035965">
    <property type="entry name" value="PAS-like_dom_sf"/>
</dbReference>
<comment type="catalytic activity">
    <reaction evidence="1">
        <text>ATP + protein L-histidine = ADP + protein N-phospho-L-histidine.</text>
        <dbReference type="EC" id="2.7.13.3"/>
    </reaction>
</comment>
<dbReference type="SUPFAM" id="SSF55874">
    <property type="entry name" value="ATPase domain of HSP90 chaperone/DNA topoisomerase II/histidine kinase"/>
    <property type="match status" value="1"/>
</dbReference>
<evidence type="ECO:0000259" key="8">
    <source>
        <dbReference type="PROSITE" id="PS50109"/>
    </source>
</evidence>
<dbReference type="SMART" id="SM00091">
    <property type="entry name" value="PAS"/>
    <property type="match status" value="1"/>
</dbReference>
<keyword evidence="3" id="KW-0597">Phosphoprotein</keyword>